<dbReference type="GO" id="GO:0034553">
    <property type="term" value="P:mitochondrial respiratory chain complex II assembly"/>
    <property type="evidence" value="ECO:0007669"/>
    <property type="project" value="TreeGrafter"/>
</dbReference>
<keyword evidence="5" id="KW-1185">Reference proteome</keyword>
<dbReference type="PANTHER" id="PTHR28524">
    <property type="entry name" value="SUCCINATE DEHYDROGENASE ASSEMBLY FACTOR 4, MITOCHONDRIAL"/>
    <property type="match status" value="1"/>
</dbReference>
<comment type="similarity">
    <text evidence="1">Belongs to the SDHAF4 family.</text>
</comment>
<dbReference type="InterPro" id="IPR012875">
    <property type="entry name" value="SDHF4"/>
</dbReference>
<protein>
    <recommendedName>
        <fullName evidence="2">Succinate dehydrogenase assembly factor 4, mitochondrial</fullName>
    </recommendedName>
</protein>
<dbReference type="AlphaFoldDB" id="A0AAV5F1Q4"/>
<feature type="region of interest" description="Disordered" evidence="3">
    <location>
        <begin position="1"/>
        <end position="112"/>
    </location>
</feature>
<evidence type="ECO:0000313" key="5">
    <source>
        <dbReference type="Proteomes" id="UP001054889"/>
    </source>
</evidence>
<dbReference type="Proteomes" id="UP001054889">
    <property type="component" value="Unassembled WGS sequence"/>
</dbReference>
<evidence type="ECO:0000313" key="4">
    <source>
        <dbReference type="EMBL" id="GJN29594.1"/>
    </source>
</evidence>
<comment type="caution">
    <text evidence="4">The sequence shown here is derived from an EMBL/GenBank/DDBJ whole genome shotgun (WGS) entry which is preliminary data.</text>
</comment>
<evidence type="ECO:0000256" key="3">
    <source>
        <dbReference type="SAM" id="MobiDB-lite"/>
    </source>
</evidence>
<accession>A0AAV5F1Q4</accession>
<evidence type="ECO:0000256" key="2">
    <source>
        <dbReference type="ARBA" id="ARBA00022170"/>
    </source>
</evidence>
<reference evidence="4" key="1">
    <citation type="journal article" date="2018" name="DNA Res.">
        <title>Multiple hybrid de novo genome assembly of finger millet, an orphan allotetraploid crop.</title>
        <authorList>
            <person name="Hatakeyama M."/>
            <person name="Aluri S."/>
            <person name="Balachadran M.T."/>
            <person name="Sivarajan S.R."/>
            <person name="Patrignani A."/>
            <person name="Gruter S."/>
            <person name="Poveda L."/>
            <person name="Shimizu-Inatsugi R."/>
            <person name="Baeten J."/>
            <person name="Francoijs K.J."/>
            <person name="Nataraja K.N."/>
            <person name="Reddy Y.A.N."/>
            <person name="Phadnis S."/>
            <person name="Ravikumar R.L."/>
            <person name="Schlapbach R."/>
            <person name="Sreeman S.M."/>
            <person name="Shimizu K.K."/>
        </authorList>
    </citation>
    <scope>NUCLEOTIDE SEQUENCE</scope>
</reference>
<sequence length="130" mass="13293">MSANHCLRRLASASASALSRPAQPPPPAATLLLRHALSSSAPSTDPPRAPAEAEAAEKQEGEEAAAGAKGGEADAGNDGDAEDDGGGHVNKATGEIGGPRGPEPTRYERLGARRPLLRFLNRLRAGELAL</sequence>
<organism evidence="4 5">
    <name type="scientific">Eleusine coracana subsp. coracana</name>
    <dbReference type="NCBI Taxonomy" id="191504"/>
    <lineage>
        <taxon>Eukaryota</taxon>
        <taxon>Viridiplantae</taxon>
        <taxon>Streptophyta</taxon>
        <taxon>Embryophyta</taxon>
        <taxon>Tracheophyta</taxon>
        <taxon>Spermatophyta</taxon>
        <taxon>Magnoliopsida</taxon>
        <taxon>Liliopsida</taxon>
        <taxon>Poales</taxon>
        <taxon>Poaceae</taxon>
        <taxon>PACMAD clade</taxon>
        <taxon>Chloridoideae</taxon>
        <taxon>Cynodonteae</taxon>
        <taxon>Eleusininae</taxon>
        <taxon>Eleusine</taxon>
    </lineage>
</organism>
<dbReference type="EMBL" id="BQKI01000081">
    <property type="protein sequence ID" value="GJN29594.1"/>
    <property type="molecule type" value="Genomic_DNA"/>
</dbReference>
<dbReference type="Pfam" id="PF07896">
    <property type="entry name" value="DUF1674"/>
    <property type="match status" value="1"/>
</dbReference>
<feature type="compositionally biased region" description="Acidic residues" evidence="3">
    <location>
        <begin position="75"/>
        <end position="84"/>
    </location>
</feature>
<name>A0AAV5F1Q4_ELECO</name>
<reference evidence="4" key="2">
    <citation type="submission" date="2021-12" db="EMBL/GenBank/DDBJ databases">
        <title>Resequencing data analysis of finger millet.</title>
        <authorList>
            <person name="Hatakeyama M."/>
            <person name="Aluri S."/>
            <person name="Balachadran M.T."/>
            <person name="Sivarajan S.R."/>
            <person name="Poveda L."/>
            <person name="Shimizu-Inatsugi R."/>
            <person name="Schlapbach R."/>
            <person name="Sreeman S.M."/>
            <person name="Shimizu K.K."/>
        </authorList>
    </citation>
    <scope>NUCLEOTIDE SEQUENCE</scope>
</reference>
<evidence type="ECO:0000256" key="1">
    <source>
        <dbReference type="ARBA" id="ARBA00005701"/>
    </source>
</evidence>
<dbReference type="GO" id="GO:0005739">
    <property type="term" value="C:mitochondrion"/>
    <property type="evidence" value="ECO:0007669"/>
    <property type="project" value="TreeGrafter"/>
</dbReference>
<proteinExistence type="inferred from homology"/>
<feature type="compositionally biased region" description="Low complexity" evidence="3">
    <location>
        <begin position="9"/>
        <end position="21"/>
    </location>
</feature>
<dbReference type="PANTHER" id="PTHR28524:SF3">
    <property type="entry name" value="SUCCINATE DEHYDROGENASE ASSEMBLY FACTOR 4, MITOCHONDRIAL"/>
    <property type="match status" value="1"/>
</dbReference>
<gene>
    <name evidence="4" type="primary">gb17834</name>
    <name evidence="4" type="ORF">PR202_gb17834</name>
</gene>